<gene>
    <name evidence="2" type="ORF">ACFQMG_31665</name>
</gene>
<dbReference type="InterPro" id="IPR001845">
    <property type="entry name" value="HTH_ArsR_DNA-bd_dom"/>
</dbReference>
<dbReference type="InterPro" id="IPR036388">
    <property type="entry name" value="WH-like_DNA-bd_sf"/>
</dbReference>
<evidence type="ECO:0000313" key="3">
    <source>
        <dbReference type="Proteomes" id="UP001596435"/>
    </source>
</evidence>
<dbReference type="InterPro" id="IPR036390">
    <property type="entry name" value="WH_DNA-bd_sf"/>
</dbReference>
<sequence>MLRLHFTAADLQRIRWAPHPEPLMETVLSLQFLQQPQAYSEPFTRWSAQVRAGIGRRGMPLFDLAAPEDGAVLELLMAPTGATTLRDGLAAVRSLPKDRAISDLASARSMRPGLPQWVVDVHHRQPEATERLVRLLDAYHRLAIAPTWPYVERAVRAASDASAAGPGVVLSRLHPSIGWEFPVLTVPCHIPHDVDLRLDGRGLLLVPVFFLRTPTARLDNHDEQAPVEVYFPVHHDRAVLAQHETRIDPGLTRLLGRTRAAVLTALTVVRSTTELASRVDISAATASHHLNALRAGGLITTTREHGTARHRVTHLGRRLLQAPTPPPDPAHPC</sequence>
<keyword evidence="3" id="KW-1185">Reference proteome</keyword>
<organism evidence="2 3">
    <name type="scientific">Kitasatospora paranensis</name>
    <dbReference type="NCBI Taxonomy" id="258053"/>
    <lineage>
        <taxon>Bacteria</taxon>
        <taxon>Bacillati</taxon>
        <taxon>Actinomycetota</taxon>
        <taxon>Actinomycetes</taxon>
        <taxon>Kitasatosporales</taxon>
        <taxon>Streptomycetaceae</taxon>
        <taxon>Kitasatospora</taxon>
    </lineage>
</organism>
<comment type="caution">
    <text evidence="2">The sequence shown here is derived from an EMBL/GenBank/DDBJ whole genome shotgun (WGS) entry which is preliminary data.</text>
</comment>
<dbReference type="SMART" id="SM00418">
    <property type="entry name" value="HTH_ARSR"/>
    <property type="match status" value="1"/>
</dbReference>
<name>A0ABW2G3J9_9ACTN</name>
<dbReference type="Proteomes" id="UP001596435">
    <property type="component" value="Unassembled WGS sequence"/>
</dbReference>
<feature type="domain" description="HTH arsR-type" evidence="1">
    <location>
        <begin position="253"/>
        <end position="324"/>
    </location>
</feature>
<evidence type="ECO:0000259" key="1">
    <source>
        <dbReference type="SMART" id="SM00418"/>
    </source>
</evidence>
<evidence type="ECO:0000313" key="2">
    <source>
        <dbReference type="EMBL" id="MFC7184116.1"/>
    </source>
</evidence>
<dbReference type="InterPro" id="IPR011991">
    <property type="entry name" value="ArsR-like_HTH"/>
</dbReference>
<dbReference type="Pfam" id="PF12840">
    <property type="entry name" value="HTH_20"/>
    <property type="match status" value="1"/>
</dbReference>
<dbReference type="SUPFAM" id="SSF46785">
    <property type="entry name" value="Winged helix' DNA-binding domain"/>
    <property type="match status" value="1"/>
</dbReference>
<dbReference type="EMBL" id="JBHTAJ010000089">
    <property type="protein sequence ID" value="MFC7184116.1"/>
    <property type="molecule type" value="Genomic_DNA"/>
</dbReference>
<dbReference type="Gene3D" id="1.10.10.10">
    <property type="entry name" value="Winged helix-like DNA-binding domain superfamily/Winged helix DNA-binding domain"/>
    <property type="match status" value="1"/>
</dbReference>
<protein>
    <submittedName>
        <fullName evidence="2">Winged helix-turn-helix domain-containing protein</fullName>
    </submittedName>
</protein>
<reference evidence="3" key="1">
    <citation type="journal article" date="2019" name="Int. J. Syst. Evol. Microbiol.">
        <title>The Global Catalogue of Microorganisms (GCM) 10K type strain sequencing project: providing services to taxonomists for standard genome sequencing and annotation.</title>
        <authorList>
            <consortium name="The Broad Institute Genomics Platform"/>
            <consortium name="The Broad Institute Genome Sequencing Center for Infectious Disease"/>
            <person name="Wu L."/>
            <person name="Ma J."/>
        </authorList>
    </citation>
    <scope>NUCLEOTIDE SEQUENCE [LARGE SCALE GENOMIC DNA]</scope>
    <source>
        <strain evidence="3">CGMCC 1.12859</strain>
    </source>
</reference>
<dbReference type="RefSeq" id="WP_345709367.1">
    <property type="nucleotide sequence ID" value="NZ_BAABKV010000001.1"/>
</dbReference>
<accession>A0ABW2G3J9</accession>
<proteinExistence type="predicted"/>
<dbReference type="CDD" id="cd00090">
    <property type="entry name" value="HTH_ARSR"/>
    <property type="match status" value="1"/>
</dbReference>